<feature type="chain" id="PRO_5046156582" evidence="2">
    <location>
        <begin position="21"/>
        <end position="234"/>
    </location>
</feature>
<name>A0ABU0E1K6_9FIRM</name>
<feature type="signal peptide" evidence="2">
    <location>
        <begin position="1"/>
        <end position="20"/>
    </location>
</feature>
<dbReference type="Proteomes" id="UP001230220">
    <property type="component" value="Unassembled WGS sequence"/>
</dbReference>
<evidence type="ECO:0000256" key="2">
    <source>
        <dbReference type="SAM" id="SignalP"/>
    </source>
</evidence>
<accession>A0ABU0E1K6</accession>
<dbReference type="EMBL" id="JAUSUR010000002">
    <property type="protein sequence ID" value="MDQ0360763.1"/>
    <property type="molecule type" value="Genomic_DNA"/>
</dbReference>
<keyword evidence="1" id="KW-0472">Membrane</keyword>
<sequence length="234" mass="26967">MKKVIICCLLLLSFTSHLRAEDTETVNFYDEQGQLIVSYELPVGSYFEVPSIKKDGYNFIGFNTQANGRGEYLITYKVWESKNYYAIYEVINYNVEYYVQGELFYKTTVPYQSDAPNINAPEVDGLEFIGWSGLSNIQCDTQINASFQEKINVVEVEEKPSIQETTAMKLINVDEESELIDEVVVDNENYNEKENTIMNKVVNGNTNYVPYVFLFIAVFFVSLKIIRKSTEQSR</sequence>
<evidence type="ECO:0000313" key="4">
    <source>
        <dbReference type="Proteomes" id="UP001230220"/>
    </source>
</evidence>
<gene>
    <name evidence="3" type="ORF">J2S15_001508</name>
</gene>
<feature type="transmembrane region" description="Helical" evidence="1">
    <location>
        <begin position="208"/>
        <end position="226"/>
    </location>
</feature>
<keyword evidence="1" id="KW-0812">Transmembrane</keyword>
<keyword evidence="2" id="KW-0732">Signal</keyword>
<reference evidence="3 4" key="1">
    <citation type="submission" date="2023-07" db="EMBL/GenBank/DDBJ databases">
        <title>Genomic Encyclopedia of Type Strains, Phase IV (KMG-IV): sequencing the most valuable type-strain genomes for metagenomic binning, comparative biology and taxonomic classification.</title>
        <authorList>
            <person name="Goeker M."/>
        </authorList>
    </citation>
    <scope>NUCLEOTIDE SEQUENCE [LARGE SCALE GENOMIC DNA]</scope>
    <source>
        <strain evidence="3 4">DSM 16784</strain>
    </source>
</reference>
<proteinExistence type="predicted"/>
<comment type="caution">
    <text evidence="3">The sequence shown here is derived from an EMBL/GenBank/DDBJ whole genome shotgun (WGS) entry which is preliminary data.</text>
</comment>
<evidence type="ECO:0000313" key="3">
    <source>
        <dbReference type="EMBL" id="MDQ0360763.1"/>
    </source>
</evidence>
<evidence type="ECO:0000256" key="1">
    <source>
        <dbReference type="SAM" id="Phobius"/>
    </source>
</evidence>
<organism evidence="3 4">
    <name type="scientific">Breznakia pachnodae</name>
    <dbReference type="NCBI Taxonomy" id="265178"/>
    <lineage>
        <taxon>Bacteria</taxon>
        <taxon>Bacillati</taxon>
        <taxon>Bacillota</taxon>
        <taxon>Erysipelotrichia</taxon>
        <taxon>Erysipelotrichales</taxon>
        <taxon>Erysipelotrichaceae</taxon>
        <taxon>Breznakia</taxon>
    </lineage>
</organism>
<protein>
    <submittedName>
        <fullName evidence="3">Uncharacterized protein</fullName>
    </submittedName>
</protein>
<dbReference type="RefSeq" id="WP_307406908.1">
    <property type="nucleotide sequence ID" value="NZ_JAUSUR010000002.1"/>
</dbReference>
<keyword evidence="1" id="KW-1133">Transmembrane helix</keyword>
<keyword evidence="4" id="KW-1185">Reference proteome</keyword>